<organism evidence="1 2">
    <name type="scientific">Diphasiastrum complanatum</name>
    <name type="common">Issler's clubmoss</name>
    <name type="synonym">Lycopodium complanatum</name>
    <dbReference type="NCBI Taxonomy" id="34168"/>
    <lineage>
        <taxon>Eukaryota</taxon>
        <taxon>Viridiplantae</taxon>
        <taxon>Streptophyta</taxon>
        <taxon>Embryophyta</taxon>
        <taxon>Tracheophyta</taxon>
        <taxon>Lycopodiopsida</taxon>
        <taxon>Lycopodiales</taxon>
        <taxon>Lycopodiaceae</taxon>
        <taxon>Lycopodioideae</taxon>
        <taxon>Diphasiastrum</taxon>
    </lineage>
</organism>
<name>A0ACC2BX36_DIPCM</name>
<keyword evidence="2" id="KW-1185">Reference proteome</keyword>
<comment type="caution">
    <text evidence="1">The sequence shown here is derived from an EMBL/GenBank/DDBJ whole genome shotgun (WGS) entry which is preliminary data.</text>
</comment>
<sequence>MYGRSVSTPPAQLRQDQDAHLEEKDQTKLPRRNGFSLSALGKRMVSGFSFQKSHVPPKYNSNEARSMLYNRTSMSPNGDGFWLRRDSSVRLSEHFDGVNSKCISATSSFRGTTSLQGSATPSFRGTTSLQGSATPSFRGTTSLQGSATPSFRGTTSLQGLSYVASFNNDYERSSYKGLSLEQAAKVVSSSTIGSNHSSQISTGCDSPCEVFASFSDDSEESESPLFDPDLLDVFERALEQLPVPSDEATSTNDRNLAKSSSEESSFRQKASSEISNDGLHGGNNRRNRLSFGASEGFLGSLREKKETNIAKRILEGLIGNSRAKKDVTNLKKIVCSVTSEFDAKDPNSNLLEMFPLLCPPGGEHKVVLFFTSLRGIRKTYENCNSIRTALFGFSVKIDERDVSMHSDFKRELKDLFGKSVSLPRLFIKGRYVGGVEEVMQLNEDGVLAKLLEDLPRTSVRACEGCGDIRFIPCAKCNGSCKIVSHENNVMRCPRCNENGLVRCTICC</sequence>
<protein>
    <submittedName>
        <fullName evidence="1">Uncharacterized protein</fullName>
    </submittedName>
</protein>
<dbReference type="Proteomes" id="UP001162992">
    <property type="component" value="Chromosome 13"/>
</dbReference>
<reference evidence="2" key="1">
    <citation type="journal article" date="2024" name="Proc. Natl. Acad. Sci. U.S.A.">
        <title>Extraordinary preservation of gene collinearity over three hundred million years revealed in homosporous lycophytes.</title>
        <authorList>
            <person name="Li C."/>
            <person name="Wickell D."/>
            <person name="Kuo L.Y."/>
            <person name="Chen X."/>
            <person name="Nie B."/>
            <person name="Liao X."/>
            <person name="Peng D."/>
            <person name="Ji J."/>
            <person name="Jenkins J."/>
            <person name="Williams M."/>
            <person name="Shu S."/>
            <person name="Plott C."/>
            <person name="Barry K."/>
            <person name="Rajasekar S."/>
            <person name="Grimwood J."/>
            <person name="Han X."/>
            <person name="Sun S."/>
            <person name="Hou Z."/>
            <person name="He W."/>
            <person name="Dai G."/>
            <person name="Sun C."/>
            <person name="Schmutz J."/>
            <person name="Leebens-Mack J.H."/>
            <person name="Li F.W."/>
            <person name="Wang L."/>
        </authorList>
    </citation>
    <scope>NUCLEOTIDE SEQUENCE [LARGE SCALE GENOMIC DNA]</scope>
    <source>
        <strain evidence="2">cv. PW_Plant_1</strain>
    </source>
</reference>
<accession>A0ACC2BX36</accession>
<proteinExistence type="predicted"/>
<dbReference type="EMBL" id="CM055104">
    <property type="protein sequence ID" value="KAJ7534304.1"/>
    <property type="molecule type" value="Genomic_DNA"/>
</dbReference>
<evidence type="ECO:0000313" key="2">
    <source>
        <dbReference type="Proteomes" id="UP001162992"/>
    </source>
</evidence>
<gene>
    <name evidence="1" type="ORF">O6H91_13G089000</name>
</gene>
<evidence type="ECO:0000313" key="1">
    <source>
        <dbReference type="EMBL" id="KAJ7534304.1"/>
    </source>
</evidence>